<feature type="region of interest" description="Disordered" evidence="2">
    <location>
        <begin position="28"/>
        <end position="51"/>
    </location>
</feature>
<accession>A0A518D3X8</accession>
<gene>
    <name evidence="4" type="primary">birA</name>
    <name evidence="4" type="ORF">Pla163_33080</name>
</gene>
<dbReference type="PANTHER" id="PTHR12835:SF5">
    <property type="entry name" value="BIOTIN--PROTEIN LIGASE"/>
    <property type="match status" value="1"/>
</dbReference>
<dbReference type="EMBL" id="CP036290">
    <property type="protein sequence ID" value="QDU86159.1"/>
    <property type="molecule type" value="Genomic_DNA"/>
</dbReference>
<keyword evidence="5" id="KW-1185">Reference proteome</keyword>
<dbReference type="AlphaFoldDB" id="A0A518D3X8"/>
<proteinExistence type="predicted"/>
<evidence type="ECO:0000313" key="4">
    <source>
        <dbReference type="EMBL" id="QDU86159.1"/>
    </source>
</evidence>
<protein>
    <submittedName>
        <fullName evidence="4">Bifunctional ligase/repressor BirA</fullName>
        <ecNumber evidence="4">6.3.4.15</ecNumber>
    </submittedName>
</protein>
<evidence type="ECO:0000259" key="3">
    <source>
        <dbReference type="PROSITE" id="PS51733"/>
    </source>
</evidence>
<sequence>MIRDVFHVHRHDVVDSTSNEAARRVRAGTAQHAEVHTAREQTAGRGRLGRPWHSRPNAGLYATLVWFTGARPNGAAATMAAGLAVLDAVRALGLRTARLDWPNDLVVDGAKLAGVLIEALPSNGRTALVVGIGLNVGSAAFPRELTDERAVTSLAHEGVATEPELVLEALLPPLAARLDAALDPDRVDGMVDDFAAATGLLGTRVVVRAACGRASNSEGTPARTDGAPSERGHTGTLRALAFDGLELVLDTGPLRIPLEHVRALDPA</sequence>
<dbReference type="InterPro" id="IPR004408">
    <property type="entry name" value="Biotin_CoA_COase_ligase"/>
</dbReference>
<dbReference type="EC" id="6.3.4.15" evidence="4"/>
<dbReference type="OrthoDB" id="9807064at2"/>
<dbReference type="Proteomes" id="UP000319342">
    <property type="component" value="Chromosome"/>
</dbReference>
<dbReference type="Pfam" id="PF03099">
    <property type="entry name" value="BPL_LplA_LipB"/>
    <property type="match status" value="1"/>
</dbReference>
<dbReference type="InterPro" id="IPR045864">
    <property type="entry name" value="aa-tRNA-synth_II/BPL/LPL"/>
</dbReference>
<evidence type="ECO:0000256" key="2">
    <source>
        <dbReference type="SAM" id="MobiDB-lite"/>
    </source>
</evidence>
<dbReference type="PANTHER" id="PTHR12835">
    <property type="entry name" value="BIOTIN PROTEIN LIGASE"/>
    <property type="match status" value="1"/>
</dbReference>
<keyword evidence="1 4" id="KW-0436">Ligase</keyword>
<dbReference type="GO" id="GO:0005737">
    <property type="term" value="C:cytoplasm"/>
    <property type="evidence" value="ECO:0007669"/>
    <property type="project" value="TreeGrafter"/>
</dbReference>
<dbReference type="SUPFAM" id="SSF55681">
    <property type="entry name" value="Class II aaRS and biotin synthetases"/>
    <property type="match status" value="1"/>
</dbReference>
<reference evidence="4 5" key="1">
    <citation type="submission" date="2019-02" db="EMBL/GenBank/DDBJ databases">
        <title>Deep-cultivation of Planctomycetes and their phenomic and genomic characterization uncovers novel biology.</title>
        <authorList>
            <person name="Wiegand S."/>
            <person name="Jogler M."/>
            <person name="Boedeker C."/>
            <person name="Pinto D."/>
            <person name="Vollmers J."/>
            <person name="Rivas-Marin E."/>
            <person name="Kohn T."/>
            <person name="Peeters S.H."/>
            <person name="Heuer A."/>
            <person name="Rast P."/>
            <person name="Oberbeckmann S."/>
            <person name="Bunk B."/>
            <person name="Jeske O."/>
            <person name="Meyerdierks A."/>
            <person name="Storesund J.E."/>
            <person name="Kallscheuer N."/>
            <person name="Luecker S."/>
            <person name="Lage O.M."/>
            <person name="Pohl T."/>
            <person name="Merkel B.J."/>
            <person name="Hornburger P."/>
            <person name="Mueller R.-W."/>
            <person name="Bruemmer F."/>
            <person name="Labrenz M."/>
            <person name="Spormann A.M."/>
            <person name="Op den Camp H."/>
            <person name="Overmann J."/>
            <person name="Amann R."/>
            <person name="Jetten M.S.M."/>
            <person name="Mascher T."/>
            <person name="Medema M.H."/>
            <person name="Devos D.P."/>
            <person name="Kaster A.-K."/>
            <person name="Ovreas L."/>
            <person name="Rohde M."/>
            <person name="Galperin M.Y."/>
            <person name="Jogler C."/>
        </authorList>
    </citation>
    <scope>NUCLEOTIDE SEQUENCE [LARGE SCALE GENOMIC DNA]</scope>
    <source>
        <strain evidence="4 5">Pla163</strain>
    </source>
</reference>
<organism evidence="4 5">
    <name type="scientific">Rohdeia mirabilis</name>
    <dbReference type="NCBI Taxonomy" id="2528008"/>
    <lineage>
        <taxon>Bacteria</taxon>
        <taxon>Pseudomonadati</taxon>
        <taxon>Planctomycetota</taxon>
        <taxon>Planctomycetia</taxon>
        <taxon>Planctomycetia incertae sedis</taxon>
        <taxon>Rohdeia</taxon>
    </lineage>
</organism>
<evidence type="ECO:0000256" key="1">
    <source>
        <dbReference type="ARBA" id="ARBA00022598"/>
    </source>
</evidence>
<feature type="region of interest" description="Disordered" evidence="2">
    <location>
        <begin position="214"/>
        <end position="233"/>
    </location>
</feature>
<dbReference type="Gene3D" id="3.30.930.10">
    <property type="entry name" value="Bira Bifunctional Protein, Domain 2"/>
    <property type="match status" value="1"/>
</dbReference>
<evidence type="ECO:0000313" key="5">
    <source>
        <dbReference type="Proteomes" id="UP000319342"/>
    </source>
</evidence>
<name>A0A518D3X8_9BACT</name>
<dbReference type="InterPro" id="IPR004143">
    <property type="entry name" value="BPL_LPL_catalytic"/>
</dbReference>
<dbReference type="GO" id="GO:0004077">
    <property type="term" value="F:biotin--[biotin carboxyl-carrier protein] ligase activity"/>
    <property type="evidence" value="ECO:0007669"/>
    <property type="project" value="UniProtKB-EC"/>
</dbReference>
<dbReference type="PROSITE" id="PS51733">
    <property type="entry name" value="BPL_LPL_CATALYTIC"/>
    <property type="match status" value="1"/>
</dbReference>
<dbReference type="NCBIfam" id="TIGR00121">
    <property type="entry name" value="birA_ligase"/>
    <property type="match status" value="1"/>
</dbReference>
<feature type="domain" description="BPL/LPL catalytic" evidence="3">
    <location>
        <begin position="1"/>
        <end position="182"/>
    </location>
</feature>
<dbReference type="CDD" id="cd16442">
    <property type="entry name" value="BPL"/>
    <property type="match status" value="1"/>
</dbReference>